<organism evidence="2 3">
    <name type="scientific">Ulvibacter antarcticus</name>
    <dbReference type="NCBI Taxonomy" id="442714"/>
    <lineage>
        <taxon>Bacteria</taxon>
        <taxon>Pseudomonadati</taxon>
        <taxon>Bacteroidota</taxon>
        <taxon>Flavobacteriia</taxon>
        <taxon>Flavobacteriales</taxon>
        <taxon>Flavobacteriaceae</taxon>
        <taxon>Ulvibacter</taxon>
    </lineage>
</organism>
<protein>
    <submittedName>
        <fullName evidence="2">Alkyl hydroperoxide reductase subunit AhpC</fullName>
    </submittedName>
</protein>
<dbReference type="GO" id="GO:0016209">
    <property type="term" value="F:antioxidant activity"/>
    <property type="evidence" value="ECO:0007669"/>
    <property type="project" value="InterPro"/>
</dbReference>
<dbReference type="GO" id="GO:0016491">
    <property type="term" value="F:oxidoreductase activity"/>
    <property type="evidence" value="ECO:0007669"/>
    <property type="project" value="InterPro"/>
</dbReference>
<dbReference type="AlphaFoldDB" id="A0A3L9Z602"/>
<dbReference type="InterPro" id="IPR036249">
    <property type="entry name" value="Thioredoxin-like_sf"/>
</dbReference>
<dbReference type="CDD" id="cd02970">
    <property type="entry name" value="PRX_like2"/>
    <property type="match status" value="1"/>
</dbReference>
<evidence type="ECO:0000259" key="1">
    <source>
        <dbReference type="PROSITE" id="PS51352"/>
    </source>
</evidence>
<accession>A0A3L9Z602</accession>
<dbReference type="InterPro" id="IPR000866">
    <property type="entry name" value="AhpC/TSA"/>
</dbReference>
<name>A0A3L9Z602_9FLAO</name>
<feature type="domain" description="Thioredoxin" evidence="1">
    <location>
        <begin position="2"/>
        <end position="160"/>
    </location>
</feature>
<dbReference type="InterPro" id="IPR013766">
    <property type="entry name" value="Thioredoxin_domain"/>
</dbReference>
<dbReference type="Proteomes" id="UP000271339">
    <property type="component" value="Unassembled WGS sequence"/>
</dbReference>
<reference evidence="2 3" key="1">
    <citation type="submission" date="2018-10" db="EMBL/GenBank/DDBJ databases">
        <title>Genomic Encyclopedia of Archaeal and Bacterial Type Strains, Phase II (KMG-II): from individual species to whole genera.</title>
        <authorList>
            <person name="Goeker M."/>
        </authorList>
    </citation>
    <scope>NUCLEOTIDE SEQUENCE [LARGE SCALE GENOMIC DNA]</scope>
    <source>
        <strain evidence="2 3">DSM 23424</strain>
    </source>
</reference>
<evidence type="ECO:0000313" key="2">
    <source>
        <dbReference type="EMBL" id="RMA65695.1"/>
    </source>
</evidence>
<keyword evidence="3" id="KW-1185">Reference proteome</keyword>
<sequence length="169" mass="19030">MIKPKSKVPALEVKLINDSIWNLEKQRPDAFTLIIFYRGLHCPVCKKYLESLKPKLEDFSERGVNVVAISMDTEKRAKLSGEKWDVESVPIGYGMTEVKAREWGLYISNAIKDAEPAVFSEPAVFLVRPDGTLYFSSVQTMPFARPTLESLIKAIDFVTKEDYPARGGA</sequence>
<dbReference type="SUPFAM" id="SSF52833">
    <property type="entry name" value="Thioredoxin-like"/>
    <property type="match status" value="1"/>
</dbReference>
<dbReference type="Pfam" id="PF00578">
    <property type="entry name" value="AhpC-TSA"/>
    <property type="match status" value="1"/>
</dbReference>
<comment type="caution">
    <text evidence="2">The sequence shown here is derived from an EMBL/GenBank/DDBJ whole genome shotgun (WGS) entry which is preliminary data.</text>
</comment>
<gene>
    <name evidence="2" type="ORF">BXY75_0107</name>
</gene>
<dbReference type="PROSITE" id="PS51352">
    <property type="entry name" value="THIOREDOXIN_2"/>
    <property type="match status" value="1"/>
</dbReference>
<dbReference type="EMBL" id="REFC01000011">
    <property type="protein sequence ID" value="RMA65695.1"/>
    <property type="molecule type" value="Genomic_DNA"/>
</dbReference>
<dbReference type="OrthoDB" id="9809746at2"/>
<dbReference type="Gene3D" id="3.40.30.10">
    <property type="entry name" value="Glutaredoxin"/>
    <property type="match status" value="1"/>
</dbReference>
<evidence type="ECO:0000313" key="3">
    <source>
        <dbReference type="Proteomes" id="UP000271339"/>
    </source>
</evidence>
<proteinExistence type="predicted"/>
<dbReference type="RefSeq" id="WP_121905737.1">
    <property type="nucleotide sequence ID" value="NZ_REFC01000011.1"/>
</dbReference>